<keyword evidence="4 6" id="KW-1133">Transmembrane helix</keyword>
<organism evidence="8 9">
    <name type="scientific">Mesobacillus campisalis</name>
    <dbReference type="NCBI Taxonomy" id="1408103"/>
    <lineage>
        <taxon>Bacteria</taxon>
        <taxon>Bacillati</taxon>
        <taxon>Bacillota</taxon>
        <taxon>Bacilli</taxon>
        <taxon>Bacillales</taxon>
        <taxon>Bacillaceae</taxon>
        <taxon>Mesobacillus</taxon>
    </lineage>
</organism>
<dbReference type="GO" id="GO:0016020">
    <property type="term" value="C:membrane"/>
    <property type="evidence" value="ECO:0007669"/>
    <property type="project" value="UniProtKB-SubCell"/>
</dbReference>
<evidence type="ECO:0000256" key="1">
    <source>
        <dbReference type="ARBA" id="ARBA00004141"/>
    </source>
</evidence>
<dbReference type="GO" id="GO:0035435">
    <property type="term" value="P:phosphate ion transmembrane transport"/>
    <property type="evidence" value="ECO:0007669"/>
    <property type="project" value="TreeGrafter"/>
</dbReference>
<dbReference type="InterPro" id="IPR001204">
    <property type="entry name" value="Phos_transporter"/>
</dbReference>
<dbReference type="AlphaFoldDB" id="A0A0M2STL4"/>
<comment type="subcellular location">
    <subcellularLocation>
        <location evidence="1">Membrane</location>
        <topology evidence="1">Multi-pass membrane protein</topology>
    </subcellularLocation>
</comment>
<keyword evidence="5 6" id="KW-0472">Membrane</keyword>
<feature type="signal peptide" evidence="7">
    <location>
        <begin position="1"/>
        <end position="23"/>
    </location>
</feature>
<evidence type="ECO:0000313" key="8">
    <source>
        <dbReference type="EMBL" id="KKK37051.1"/>
    </source>
</evidence>
<evidence type="ECO:0000256" key="7">
    <source>
        <dbReference type="SAM" id="SignalP"/>
    </source>
</evidence>
<dbReference type="Pfam" id="PF01384">
    <property type="entry name" value="PHO4"/>
    <property type="match status" value="1"/>
</dbReference>
<protein>
    <submittedName>
        <fullName evidence="8">Sulfate permease</fullName>
    </submittedName>
</protein>
<feature type="transmembrane region" description="Helical" evidence="6">
    <location>
        <begin position="121"/>
        <end position="148"/>
    </location>
</feature>
<feature type="chain" id="PRO_5005641889" evidence="7">
    <location>
        <begin position="24"/>
        <end position="359"/>
    </location>
</feature>
<feature type="transmembrane region" description="Helical" evidence="6">
    <location>
        <begin position="79"/>
        <end position="101"/>
    </location>
</feature>
<dbReference type="PANTHER" id="PTHR11101">
    <property type="entry name" value="PHOSPHATE TRANSPORTER"/>
    <property type="match status" value="1"/>
</dbReference>
<name>A0A0M2STL4_9BACI</name>
<keyword evidence="7" id="KW-0732">Signal</keyword>
<evidence type="ECO:0000256" key="6">
    <source>
        <dbReference type="SAM" id="Phobius"/>
    </source>
</evidence>
<keyword evidence="2" id="KW-0813">Transport</keyword>
<feature type="transmembrane region" description="Helical" evidence="6">
    <location>
        <begin position="169"/>
        <end position="187"/>
    </location>
</feature>
<dbReference type="GO" id="GO:0005315">
    <property type="term" value="F:phosphate transmembrane transporter activity"/>
    <property type="evidence" value="ECO:0007669"/>
    <property type="project" value="InterPro"/>
</dbReference>
<keyword evidence="3 6" id="KW-0812">Transmembrane</keyword>
<reference evidence="8 9" key="1">
    <citation type="submission" date="2015-04" db="EMBL/GenBank/DDBJ databases">
        <title>Taxonomic description and genome sequence of Bacillus campisalis sp. nov., a novel member of the genus Bacillus isolated from solar saltern.</title>
        <authorList>
            <person name="Mathan Kumar R."/>
            <person name="Kaur G."/>
            <person name="Kumar A."/>
            <person name="Singh N.K."/>
            <person name="Kaur N."/>
            <person name="Kumar N."/>
            <person name="Mayilraj S."/>
        </authorList>
    </citation>
    <scope>NUCLEOTIDE SEQUENCE [LARGE SCALE GENOMIC DNA]</scope>
    <source>
        <strain evidence="8 9">SA2-6</strain>
    </source>
</reference>
<evidence type="ECO:0000256" key="2">
    <source>
        <dbReference type="ARBA" id="ARBA00022448"/>
    </source>
</evidence>
<dbReference type="RefSeq" id="WP_046524761.1">
    <property type="nucleotide sequence ID" value="NZ_LAYY01000018.1"/>
</dbReference>
<evidence type="ECO:0000256" key="5">
    <source>
        <dbReference type="ARBA" id="ARBA00023136"/>
    </source>
</evidence>
<keyword evidence="9" id="KW-1185">Reference proteome</keyword>
<evidence type="ECO:0000256" key="4">
    <source>
        <dbReference type="ARBA" id="ARBA00022989"/>
    </source>
</evidence>
<evidence type="ECO:0000256" key="3">
    <source>
        <dbReference type="ARBA" id="ARBA00022692"/>
    </source>
</evidence>
<proteinExistence type="predicted"/>
<feature type="transmembrane region" description="Helical" evidence="6">
    <location>
        <begin position="295"/>
        <end position="316"/>
    </location>
</feature>
<feature type="transmembrane region" description="Helical" evidence="6">
    <location>
        <begin position="322"/>
        <end position="342"/>
    </location>
</feature>
<evidence type="ECO:0000313" key="9">
    <source>
        <dbReference type="Proteomes" id="UP000034166"/>
    </source>
</evidence>
<feature type="transmembrane region" description="Helical" evidence="6">
    <location>
        <begin position="42"/>
        <end position="58"/>
    </location>
</feature>
<dbReference type="EMBL" id="LAYY01000018">
    <property type="protein sequence ID" value="KKK37051.1"/>
    <property type="molecule type" value="Genomic_DNA"/>
</dbReference>
<feature type="transmembrane region" description="Helical" evidence="6">
    <location>
        <begin position="240"/>
        <end position="260"/>
    </location>
</feature>
<dbReference type="PANTHER" id="PTHR11101:SF80">
    <property type="entry name" value="PHOSPHATE TRANSPORTER"/>
    <property type="match status" value="1"/>
</dbReference>
<comment type="caution">
    <text evidence="8">The sequence shown here is derived from an EMBL/GenBank/DDBJ whole genome shotgun (WGS) entry which is preliminary data.</text>
</comment>
<dbReference type="PATRIC" id="fig|1408103.3.peg.3548"/>
<gene>
    <name evidence="8" type="ORF">WQ57_15925</name>
</gene>
<feature type="transmembrane region" description="Helical" evidence="6">
    <location>
        <begin position="207"/>
        <end position="228"/>
    </location>
</feature>
<sequence>MLIVYAACAVALFLAMNIGASGAAASISIAYGSGAIASRRKALLICGAAIFLGAVIGGREVVKTIGSGIIPESILDPKVVLIILSSAALSLFIANMMGIPLSTSEITVGSVVGVGVAYQALYIKNILVIVSFWVIVPIIAFSLAVMFGKLIQYVEKKHPAIKSEKMKKPLISFVIAVGFLEAFSAGMNNVANAAGPLVGAEIIPLSTGVFIGGLFIALGAITMGGRVLQTNGKKITNFSLLEGGAISGTGAFLVILASIFGLPVPLTQVTSSAIIGIGVAQKGREIFKKRIITTILKVWIVSPVLALVLSYGLVKLFINSDIYTVFVLFGVSAATLGTLSLAKTIKDENRSVFENSGGI</sequence>
<dbReference type="Proteomes" id="UP000034166">
    <property type="component" value="Unassembled WGS sequence"/>
</dbReference>
<accession>A0A0M2STL4</accession>